<feature type="region of interest" description="Disordered" evidence="2">
    <location>
        <begin position="348"/>
        <end position="391"/>
    </location>
</feature>
<dbReference type="OrthoDB" id="9796287at2"/>
<feature type="region of interest" description="Disordered" evidence="2">
    <location>
        <begin position="1"/>
        <end position="60"/>
    </location>
</feature>
<gene>
    <name evidence="4" type="primary">gcvT_3</name>
    <name evidence="4" type="ORF">BG845_03358</name>
</gene>
<dbReference type="PANTHER" id="PTHR22602">
    <property type="entry name" value="TRANSFERASE CAF17, MITOCHONDRIAL-RELATED"/>
    <property type="match status" value="1"/>
</dbReference>
<proteinExistence type="predicted"/>
<dbReference type="AlphaFoldDB" id="A0A1Y2MW64"/>
<reference evidence="4 5" key="1">
    <citation type="submission" date="2016-09" db="EMBL/GenBank/DDBJ databases">
        <title>Pseudonocardia autotrophica DSM535, a candidate organism with high potential of specific P450 cytochromes.</title>
        <authorList>
            <person name="Grumaz C."/>
            <person name="Vainshtein Y."/>
            <person name="Kirstahler P."/>
            <person name="Sohn K."/>
        </authorList>
    </citation>
    <scope>NUCLEOTIDE SEQUENCE [LARGE SCALE GENOMIC DNA]</scope>
    <source>
        <strain evidence="4 5">DSM 535</strain>
    </source>
</reference>
<dbReference type="EC" id="2.1.2.10" evidence="4"/>
<dbReference type="Pfam" id="PF01571">
    <property type="entry name" value="GCV_T"/>
    <property type="match status" value="1"/>
</dbReference>
<feature type="compositionally biased region" description="Low complexity" evidence="2">
    <location>
        <begin position="15"/>
        <end position="41"/>
    </location>
</feature>
<sequence>MTTTGPGPQTAPDSTDPADPTRSAADTDSADGTGQADTDAAVPAHRGDPPAEQRAMARSAAVVDRSHRDVLAVTGEERLSWLHLLLTQHVSELPPGTGTEALVLDIQGRVLHHMGVAATEDTVYLDTEPGEGAPLLDYLGKMVFWSKVEPRDATPELAVLTVVGPDVPAVLERAGLPVPAAPHGVLGLEDGGFVRRTPWPGKDAADVVVPRTESGTWWSTLTAAGARAAGTIAFEALRVESRSPRLHLDTDERTIPHEVGWIGPAVHLTKGCYRGQETVARVANLGRPPRRQVLLHLDAGDEELPRTGDPVQRDGRAVGRVGTVVQHHELGPVALALVKRSVPVDAELTAGAEDRVSPVTIDPDSYEPDPDRPPPGRAARELAGGGPGRRG</sequence>
<dbReference type="Proteomes" id="UP000194360">
    <property type="component" value="Unassembled WGS sequence"/>
</dbReference>
<evidence type="ECO:0000256" key="2">
    <source>
        <dbReference type="SAM" id="MobiDB-lite"/>
    </source>
</evidence>
<dbReference type="InterPro" id="IPR045179">
    <property type="entry name" value="YgfZ/GcvT"/>
</dbReference>
<keyword evidence="5" id="KW-1185">Reference proteome</keyword>
<feature type="compositionally biased region" description="Basic and acidic residues" evidence="2">
    <location>
        <begin position="369"/>
        <end position="380"/>
    </location>
</feature>
<evidence type="ECO:0000256" key="1">
    <source>
        <dbReference type="ARBA" id="ARBA00022946"/>
    </source>
</evidence>
<evidence type="ECO:0000313" key="4">
    <source>
        <dbReference type="EMBL" id="OSY39413.1"/>
    </source>
</evidence>
<name>A0A1Y2MW64_PSEAH</name>
<dbReference type="PANTHER" id="PTHR22602:SF0">
    <property type="entry name" value="TRANSFERASE CAF17, MITOCHONDRIAL-RELATED"/>
    <property type="match status" value="1"/>
</dbReference>
<dbReference type="GO" id="GO:0004047">
    <property type="term" value="F:aminomethyltransferase activity"/>
    <property type="evidence" value="ECO:0007669"/>
    <property type="project" value="UniProtKB-EC"/>
</dbReference>
<protein>
    <submittedName>
        <fullName evidence="4">Aminomethyltransferase</fullName>
        <ecNumber evidence="4">2.1.2.10</ecNumber>
    </submittedName>
</protein>
<keyword evidence="1" id="KW-0809">Transit peptide</keyword>
<dbReference type="STRING" id="2074.BG845_03358"/>
<organism evidence="4 5">
    <name type="scientific">Pseudonocardia autotrophica</name>
    <name type="common">Amycolata autotrophica</name>
    <name type="synonym">Nocardia autotrophica</name>
    <dbReference type="NCBI Taxonomy" id="2074"/>
    <lineage>
        <taxon>Bacteria</taxon>
        <taxon>Bacillati</taxon>
        <taxon>Actinomycetota</taxon>
        <taxon>Actinomycetes</taxon>
        <taxon>Pseudonocardiales</taxon>
        <taxon>Pseudonocardiaceae</taxon>
        <taxon>Pseudonocardia</taxon>
    </lineage>
</organism>
<accession>A0A1Y2MW64</accession>
<comment type="caution">
    <text evidence="4">The sequence shown here is derived from an EMBL/GenBank/DDBJ whole genome shotgun (WGS) entry which is preliminary data.</text>
</comment>
<dbReference type="SUPFAM" id="SSF103025">
    <property type="entry name" value="Folate-binding domain"/>
    <property type="match status" value="1"/>
</dbReference>
<dbReference type="GO" id="GO:0008168">
    <property type="term" value="F:methyltransferase activity"/>
    <property type="evidence" value="ECO:0007669"/>
    <property type="project" value="UniProtKB-KW"/>
</dbReference>
<keyword evidence="4" id="KW-0489">Methyltransferase</keyword>
<feature type="domain" description="GCVT N-terminal" evidence="3">
    <location>
        <begin position="51"/>
        <end position="260"/>
    </location>
</feature>
<evidence type="ECO:0000313" key="5">
    <source>
        <dbReference type="Proteomes" id="UP000194360"/>
    </source>
</evidence>
<dbReference type="EMBL" id="MIGB01000017">
    <property type="protein sequence ID" value="OSY39413.1"/>
    <property type="molecule type" value="Genomic_DNA"/>
</dbReference>
<dbReference type="GO" id="GO:0032259">
    <property type="term" value="P:methylation"/>
    <property type="evidence" value="ECO:0007669"/>
    <property type="project" value="UniProtKB-KW"/>
</dbReference>
<feature type="compositionally biased region" description="Polar residues" evidence="2">
    <location>
        <begin position="1"/>
        <end position="13"/>
    </location>
</feature>
<dbReference type="GO" id="GO:0016226">
    <property type="term" value="P:iron-sulfur cluster assembly"/>
    <property type="evidence" value="ECO:0007669"/>
    <property type="project" value="TreeGrafter"/>
</dbReference>
<dbReference type="Gene3D" id="3.30.1360.120">
    <property type="entry name" value="Probable tRNA modification gtpase trme, domain 1"/>
    <property type="match status" value="1"/>
</dbReference>
<dbReference type="RefSeq" id="WP_085913584.1">
    <property type="nucleotide sequence ID" value="NZ_AP018920.1"/>
</dbReference>
<evidence type="ECO:0000259" key="3">
    <source>
        <dbReference type="Pfam" id="PF01571"/>
    </source>
</evidence>
<dbReference type="InterPro" id="IPR027266">
    <property type="entry name" value="TrmE/GcvT-like"/>
</dbReference>
<dbReference type="NCBIfam" id="TIGR03317">
    <property type="entry name" value="ygfZ_signature"/>
    <property type="match status" value="1"/>
</dbReference>
<dbReference type="InterPro" id="IPR017703">
    <property type="entry name" value="YgfZ/GCV_T_CS"/>
</dbReference>
<keyword evidence="4" id="KW-0808">Transferase</keyword>
<dbReference type="InterPro" id="IPR006222">
    <property type="entry name" value="GCVT_N"/>
</dbReference>